<organism evidence="1 2">
    <name type="scientific">Albidovulum sediminicola</name>
    <dbReference type="NCBI Taxonomy" id="2984331"/>
    <lineage>
        <taxon>Bacteria</taxon>
        <taxon>Pseudomonadati</taxon>
        <taxon>Pseudomonadota</taxon>
        <taxon>Alphaproteobacteria</taxon>
        <taxon>Rhodobacterales</taxon>
        <taxon>Paracoccaceae</taxon>
        <taxon>Albidovulum</taxon>
    </lineage>
</organism>
<protein>
    <submittedName>
        <fullName evidence="1">Uncharacterized protein</fullName>
    </submittedName>
</protein>
<keyword evidence="2" id="KW-1185">Reference proteome</keyword>
<evidence type="ECO:0000313" key="1">
    <source>
        <dbReference type="EMBL" id="MCV2866940.1"/>
    </source>
</evidence>
<dbReference type="EMBL" id="JAOWLA010000038">
    <property type="protein sequence ID" value="MCV2866940.1"/>
    <property type="molecule type" value="Genomic_DNA"/>
</dbReference>
<name>A0ABT2Z724_9RHOB</name>
<reference evidence="1 2" key="1">
    <citation type="submission" date="2022-10" db="EMBL/GenBank/DDBJ databases">
        <title>Defluviimonas sp. nov., isolated from ocean surface water.</title>
        <authorList>
            <person name="He W."/>
            <person name="Wang L."/>
            <person name="Zhang D.-F."/>
        </authorList>
    </citation>
    <scope>NUCLEOTIDE SEQUENCE [LARGE SCALE GENOMIC DNA]</scope>
    <source>
        <strain evidence="1 2">WL0075</strain>
    </source>
</reference>
<comment type="caution">
    <text evidence="1">The sequence shown here is derived from an EMBL/GenBank/DDBJ whole genome shotgun (WGS) entry which is preliminary data.</text>
</comment>
<accession>A0ABT2Z724</accession>
<dbReference type="Proteomes" id="UP001652503">
    <property type="component" value="Unassembled WGS sequence"/>
</dbReference>
<proteinExistence type="predicted"/>
<gene>
    <name evidence="1" type="ORF">OE647_19760</name>
</gene>
<evidence type="ECO:0000313" key="2">
    <source>
        <dbReference type="Proteomes" id="UP001652503"/>
    </source>
</evidence>
<sequence length="61" mass="6757">MYDKLELCVASAQSCELGHWPLEINKALATQEEIKQPAIDVITAYCHLANSRMVLPVLADT</sequence>